<gene>
    <name evidence="2" type="ORF">LSP00402_LOCUS6206</name>
</gene>
<accession>A0A7S2TMS9</accession>
<sequence>MFHGKTSGLRGCPNEFMIAGQGVMVCANGTLVKGTWEKDKLHGKVTTVLENGKEIEEIYNRGEIKGRRVVDGAERPKTEDSMDDLIQDKNSGKDKKSKKISSQSKNKTERKEAKAAEQRTAIYAKAPPRSKGKHDDDELMNPSEMLDVGL</sequence>
<proteinExistence type="predicted"/>
<evidence type="ECO:0000256" key="1">
    <source>
        <dbReference type="SAM" id="MobiDB-lite"/>
    </source>
</evidence>
<name>A0A7S2TMS9_9EUKA</name>
<reference evidence="2" key="1">
    <citation type="submission" date="2021-01" db="EMBL/GenBank/DDBJ databases">
        <authorList>
            <person name="Corre E."/>
            <person name="Pelletier E."/>
            <person name="Niang G."/>
            <person name="Scheremetjew M."/>
            <person name="Finn R."/>
            <person name="Kale V."/>
            <person name="Holt S."/>
            <person name="Cochrane G."/>
            <person name="Meng A."/>
            <person name="Brown T."/>
            <person name="Cohen L."/>
        </authorList>
    </citation>
    <scope>NUCLEOTIDE SEQUENCE</scope>
    <source>
        <strain evidence="2">CCMP622</strain>
    </source>
</reference>
<protein>
    <submittedName>
        <fullName evidence="2">Uncharacterized protein</fullName>
    </submittedName>
</protein>
<feature type="compositionally biased region" description="Basic and acidic residues" evidence="1">
    <location>
        <begin position="106"/>
        <end position="117"/>
    </location>
</feature>
<feature type="region of interest" description="Disordered" evidence="1">
    <location>
        <begin position="64"/>
        <end position="150"/>
    </location>
</feature>
<evidence type="ECO:0000313" key="2">
    <source>
        <dbReference type="EMBL" id="CAD9756456.1"/>
    </source>
</evidence>
<dbReference type="AlphaFoldDB" id="A0A7S2TMS9"/>
<feature type="compositionally biased region" description="Basic and acidic residues" evidence="1">
    <location>
        <begin position="64"/>
        <end position="94"/>
    </location>
</feature>
<dbReference type="EMBL" id="HBHP01010050">
    <property type="protein sequence ID" value="CAD9756456.1"/>
    <property type="molecule type" value="Transcribed_RNA"/>
</dbReference>
<dbReference type="Gene3D" id="2.20.110.10">
    <property type="entry name" value="Histone H3 K4-specific methyltransferase SET7/9 N-terminal domain"/>
    <property type="match status" value="1"/>
</dbReference>
<dbReference type="SUPFAM" id="SSF82185">
    <property type="entry name" value="Histone H3 K4-specific methyltransferase SET7/9 N-terminal domain"/>
    <property type="match status" value="1"/>
</dbReference>
<organism evidence="2">
    <name type="scientific">Lotharella oceanica</name>
    <dbReference type="NCBI Taxonomy" id="641309"/>
    <lineage>
        <taxon>Eukaryota</taxon>
        <taxon>Sar</taxon>
        <taxon>Rhizaria</taxon>
        <taxon>Cercozoa</taxon>
        <taxon>Chlorarachniophyceae</taxon>
        <taxon>Lotharella</taxon>
    </lineage>
</organism>